<keyword evidence="8" id="KW-1185">Reference proteome</keyword>
<evidence type="ECO:0000256" key="4">
    <source>
        <dbReference type="ARBA" id="ARBA00023274"/>
    </source>
</evidence>
<dbReference type="SUPFAM" id="SSF69695">
    <property type="entry name" value="SRP19"/>
    <property type="match status" value="1"/>
</dbReference>
<dbReference type="InterPro" id="IPR036521">
    <property type="entry name" value="SRP19-like_sf"/>
</dbReference>
<feature type="compositionally biased region" description="Low complexity" evidence="5">
    <location>
        <begin position="155"/>
        <end position="177"/>
    </location>
</feature>
<evidence type="ECO:0000313" key="6">
    <source>
        <dbReference type="EMBL" id="EEB07366.1"/>
    </source>
</evidence>
<dbReference type="RefSeq" id="XP_002173659.1">
    <property type="nucleotide sequence ID" value="XM_002173623.2"/>
</dbReference>
<keyword evidence="3" id="KW-0733">Signal recognition particle</keyword>
<organism evidence="6 8">
    <name type="scientific">Schizosaccharomyces japonicus (strain yFS275 / FY16936)</name>
    <name type="common">Fission yeast</name>
    <dbReference type="NCBI Taxonomy" id="402676"/>
    <lineage>
        <taxon>Eukaryota</taxon>
        <taxon>Fungi</taxon>
        <taxon>Dikarya</taxon>
        <taxon>Ascomycota</taxon>
        <taxon>Taphrinomycotina</taxon>
        <taxon>Schizosaccharomycetes</taxon>
        <taxon>Schizosaccharomycetales</taxon>
        <taxon>Schizosaccharomycetaceae</taxon>
        <taxon>Schizosaccharomyces</taxon>
    </lineage>
</organism>
<protein>
    <submittedName>
        <fullName evidence="6">Signal recognition particle subunit Sec65</fullName>
    </submittedName>
</protein>
<evidence type="ECO:0000256" key="5">
    <source>
        <dbReference type="SAM" id="MobiDB-lite"/>
    </source>
</evidence>
<evidence type="ECO:0000313" key="7">
    <source>
        <dbReference type="JaponicusDB" id="SJAG_02456"/>
    </source>
</evidence>
<dbReference type="EMBL" id="KE651166">
    <property type="protein sequence ID" value="EEB07366.1"/>
    <property type="molecule type" value="Genomic_DNA"/>
</dbReference>
<evidence type="ECO:0000256" key="3">
    <source>
        <dbReference type="ARBA" id="ARBA00023135"/>
    </source>
</evidence>
<dbReference type="VEuPathDB" id="FungiDB:SJAG_02456"/>
<dbReference type="JaponicusDB" id="SJAG_02456">
    <property type="gene designation" value="sec65"/>
</dbReference>
<reference evidence="6 8" key="1">
    <citation type="journal article" date="2011" name="Science">
        <title>Comparative functional genomics of the fission yeasts.</title>
        <authorList>
            <person name="Rhind N."/>
            <person name="Chen Z."/>
            <person name="Yassour M."/>
            <person name="Thompson D.A."/>
            <person name="Haas B.J."/>
            <person name="Habib N."/>
            <person name="Wapinski I."/>
            <person name="Roy S."/>
            <person name="Lin M.F."/>
            <person name="Heiman D.I."/>
            <person name="Young S.K."/>
            <person name="Furuya K."/>
            <person name="Guo Y."/>
            <person name="Pidoux A."/>
            <person name="Chen H.M."/>
            <person name="Robbertse B."/>
            <person name="Goldberg J.M."/>
            <person name="Aoki K."/>
            <person name="Bayne E.H."/>
            <person name="Berlin A.M."/>
            <person name="Desjardins C.A."/>
            <person name="Dobbs E."/>
            <person name="Dukaj L."/>
            <person name="Fan L."/>
            <person name="FitzGerald M.G."/>
            <person name="French C."/>
            <person name="Gujja S."/>
            <person name="Hansen K."/>
            <person name="Keifenheim D."/>
            <person name="Levin J.Z."/>
            <person name="Mosher R.A."/>
            <person name="Mueller C.A."/>
            <person name="Pfiffner J."/>
            <person name="Priest M."/>
            <person name="Russ C."/>
            <person name="Smialowska A."/>
            <person name="Swoboda P."/>
            <person name="Sykes S.M."/>
            <person name="Vaughn M."/>
            <person name="Vengrova S."/>
            <person name="Yoder R."/>
            <person name="Zeng Q."/>
            <person name="Allshire R."/>
            <person name="Baulcombe D."/>
            <person name="Birren B.W."/>
            <person name="Brown W."/>
            <person name="Ekwall K."/>
            <person name="Kellis M."/>
            <person name="Leatherwood J."/>
            <person name="Levin H."/>
            <person name="Margalit H."/>
            <person name="Martienssen R."/>
            <person name="Nieduszynski C.A."/>
            <person name="Spatafora J.W."/>
            <person name="Friedman N."/>
            <person name="Dalgaard J.Z."/>
            <person name="Baumann P."/>
            <person name="Niki H."/>
            <person name="Regev A."/>
            <person name="Nusbaum C."/>
        </authorList>
    </citation>
    <scope>NUCLEOTIDE SEQUENCE [LARGE SCALE GENOMIC DNA]</scope>
    <source>
        <strain evidence="8">yFS275 / FY16936</strain>
    </source>
</reference>
<dbReference type="STRING" id="402676.B6K2I5"/>
<sequence length="202" mass="21897">MVVLYPIYFDRTRPKGLRRVPKELAIENPLAKNIGDVVYKLGYKCVLNPSKTHPADWANPGRVDVVLPDNMNRRSLYKQVAQQLVLNPTKREDPLRLPVSGLPAKLPEQPPAYPKGMKGNTILPLHSPAVSGGGVSDNMLQDMMQAFQNPGNGGNPLLSLGAPSPASNASSSSPPASSREKSKGKGKKPIQPEDMVMDLDLE</sequence>
<dbReference type="OMA" id="QDMMQEM"/>
<dbReference type="PANTHER" id="PTHR17453">
    <property type="entry name" value="SIGNAL RECOGNITION PARTICLE 19 KD PROTEIN"/>
    <property type="match status" value="1"/>
</dbReference>
<gene>
    <name evidence="7" type="primary">sec65</name>
    <name evidence="6" type="ORF">SJAG_02456</name>
</gene>
<keyword evidence="2" id="KW-0963">Cytoplasm</keyword>
<evidence type="ECO:0000313" key="8">
    <source>
        <dbReference type="Proteomes" id="UP000001744"/>
    </source>
</evidence>
<accession>B6K2I5</accession>
<dbReference type="HOGENOM" id="CLU_1397080_0_0_1"/>
<dbReference type="GeneID" id="7049201"/>
<name>B6K2I5_SCHJY</name>
<dbReference type="GO" id="GO:0005786">
    <property type="term" value="C:signal recognition particle, endoplasmic reticulum targeting"/>
    <property type="evidence" value="ECO:0007669"/>
    <property type="project" value="UniProtKB-KW"/>
</dbReference>
<dbReference type="GO" id="GO:0008312">
    <property type="term" value="F:7S RNA binding"/>
    <property type="evidence" value="ECO:0007669"/>
    <property type="project" value="InterPro"/>
</dbReference>
<evidence type="ECO:0000256" key="2">
    <source>
        <dbReference type="ARBA" id="ARBA00022490"/>
    </source>
</evidence>
<dbReference type="GO" id="GO:0006614">
    <property type="term" value="P:SRP-dependent cotranslational protein targeting to membrane"/>
    <property type="evidence" value="ECO:0007669"/>
    <property type="project" value="InterPro"/>
</dbReference>
<feature type="region of interest" description="Disordered" evidence="5">
    <location>
        <begin position="145"/>
        <end position="202"/>
    </location>
</feature>
<dbReference type="eggNOG" id="KOG3198">
    <property type="taxonomic scope" value="Eukaryota"/>
</dbReference>
<dbReference type="Pfam" id="PF01922">
    <property type="entry name" value="SRP19"/>
    <property type="match status" value="1"/>
</dbReference>
<keyword evidence="4" id="KW-0687">Ribonucleoprotein</keyword>
<dbReference type="Proteomes" id="UP000001744">
    <property type="component" value="Unassembled WGS sequence"/>
</dbReference>
<dbReference type="OrthoDB" id="2190947at2759"/>
<dbReference type="PANTHER" id="PTHR17453:SF0">
    <property type="entry name" value="SIGNAL RECOGNITION PARTICLE 19 KDA PROTEIN"/>
    <property type="match status" value="1"/>
</dbReference>
<comment type="subcellular location">
    <subcellularLocation>
        <location evidence="1">Cytoplasm</location>
    </subcellularLocation>
</comment>
<proteinExistence type="predicted"/>
<dbReference type="Gene3D" id="3.30.56.30">
    <property type="entry name" value="Signal recognition particle, SRP19-like subunit"/>
    <property type="match status" value="1"/>
</dbReference>
<evidence type="ECO:0000256" key="1">
    <source>
        <dbReference type="ARBA" id="ARBA00004496"/>
    </source>
</evidence>
<dbReference type="InterPro" id="IPR002778">
    <property type="entry name" value="Signal_recog_particle_SRP19"/>
</dbReference>
<dbReference type="AlphaFoldDB" id="B6K2I5"/>